<feature type="compositionally biased region" description="Gly residues" evidence="4">
    <location>
        <begin position="29"/>
        <end position="38"/>
    </location>
</feature>
<evidence type="ECO:0000256" key="4">
    <source>
        <dbReference type="SAM" id="MobiDB-lite"/>
    </source>
</evidence>
<dbReference type="OrthoDB" id="497922at2759"/>
<dbReference type="InterPro" id="IPR036770">
    <property type="entry name" value="Ankyrin_rpt-contain_sf"/>
</dbReference>
<dbReference type="InterPro" id="IPR002110">
    <property type="entry name" value="Ankyrin_rpt"/>
</dbReference>
<feature type="compositionally biased region" description="Basic and acidic residues" evidence="4">
    <location>
        <begin position="68"/>
        <end position="110"/>
    </location>
</feature>
<dbReference type="AlphaFoldDB" id="A0A830H889"/>
<gene>
    <name evidence="5" type="ORF">PPROV_000223100</name>
</gene>
<evidence type="ECO:0000256" key="3">
    <source>
        <dbReference type="PROSITE-ProRule" id="PRU00023"/>
    </source>
</evidence>
<evidence type="ECO:0000256" key="1">
    <source>
        <dbReference type="ARBA" id="ARBA00022737"/>
    </source>
</evidence>
<dbReference type="PANTHER" id="PTHR24171">
    <property type="entry name" value="ANKYRIN REPEAT DOMAIN-CONTAINING PROTEIN 39-RELATED"/>
    <property type="match status" value="1"/>
</dbReference>
<accession>A0A830H889</accession>
<reference evidence="5" key="1">
    <citation type="submission" date="2020-10" db="EMBL/GenBank/DDBJ databases">
        <title>Unveiling of a novel bifunctional photoreceptor, Dualchrome1, isolated from a cosmopolitan green alga.</title>
        <authorList>
            <person name="Suzuki S."/>
            <person name="Kawachi M."/>
        </authorList>
    </citation>
    <scope>NUCLEOTIDE SEQUENCE</scope>
    <source>
        <strain evidence="5">NIES 2893</strain>
    </source>
</reference>
<proteinExistence type="predicted"/>
<name>A0A830H889_9CHLO</name>
<feature type="region of interest" description="Disordered" evidence="4">
    <location>
        <begin position="22"/>
        <end position="110"/>
    </location>
</feature>
<keyword evidence="6" id="KW-1185">Reference proteome</keyword>
<dbReference type="SUPFAM" id="SSF48403">
    <property type="entry name" value="Ankyrin repeat"/>
    <property type="match status" value="1"/>
</dbReference>
<dbReference type="PROSITE" id="PS50297">
    <property type="entry name" value="ANK_REP_REGION"/>
    <property type="match status" value="1"/>
</dbReference>
<dbReference type="PROSITE" id="PS50088">
    <property type="entry name" value="ANK_REPEAT"/>
    <property type="match status" value="1"/>
</dbReference>
<dbReference type="Proteomes" id="UP000660262">
    <property type="component" value="Unassembled WGS sequence"/>
</dbReference>
<dbReference type="SMART" id="SM00248">
    <property type="entry name" value="ANK"/>
    <property type="match status" value="2"/>
</dbReference>
<keyword evidence="2 3" id="KW-0040">ANK repeat</keyword>
<protein>
    <submittedName>
        <fullName evidence="5">Uncharacterized protein</fullName>
    </submittedName>
</protein>
<dbReference type="EMBL" id="BNJQ01000005">
    <property type="protein sequence ID" value="GHP03476.1"/>
    <property type="molecule type" value="Genomic_DNA"/>
</dbReference>
<dbReference type="Pfam" id="PF12796">
    <property type="entry name" value="Ank_2"/>
    <property type="match status" value="1"/>
</dbReference>
<dbReference type="Gene3D" id="1.25.40.20">
    <property type="entry name" value="Ankyrin repeat-containing domain"/>
    <property type="match status" value="1"/>
</dbReference>
<sequence>MAAISSDSDLSENEWDLVPRVNLNSSSYSGGGGGGGGHALARSLKTRAPCGPVDLPAINGEPSAIKFDVPRLDPPRKKEIKPSRVKYTRDGKVIPAEYSKDRDDGDQQKKQELQAARISNARISVPRLSTPDLGNRGQARPGMGMTRMSVAQFQQDIRKSQPRASWVQMSATHSLVARAHKELEKEGKEIWRVLPRFRPSVAPTFHPRKPQNSRTYVTSPYGELFATRVKVEHEVANVEAPPPLPFRRDRRASMFRRTMEMDAEDVLPIFTVTPEVLRKLGASARRGQMSDLKGMLERGCDVNAQDSFGNTATIWGAQNGHAAVCRLCLEHGAEVNHQNKKGNSALHFAITYAFSDVADALLEAGADPSMQNLNGKTPYEGL</sequence>
<comment type="caution">
    <text evidence="5">The sequence shown here is derived from an EMBL/GenBank/DDBJ whole genome shotgun (WGS) entry which is preliminary data.</text>
</comment>
<keyword evidence="1" id="KW-0677">Repeat</keyword>
<evidence type="ECO:0000313" key="6">
    <source>
        <dbReference type="Proteomes" id="UP000660262"/>
    </source>
</evidence>
<organism evidence="5 6">
    <name type="scientific">Pycnococcus provasolii</name>
    <dbReference type="NCBI Taxonomy" id="41880"/>
    <lineage>
        <taxon>Eukaryota</taxon>
        <taxon>Viridiplantae</taxon>
        <taxon>Chlorophyta</taxon>
        <taxon>Pseudoscourfieldiophyceae</taxon>
        <taxon>Pseudoscourfieldiales</taxon>
        <taxon>Pycnococcaceae</taxon>
        <taxon>Pycnococcus</taxon>
    </lineage>
</organism>
<evidence type="ECO:0000256" key="2">
    <source>
        <dbReference type="ARBA" id="ARBA00023043"/>
    </source>
</evidence>
<evidence type="ECO:0000313" key="5">
    <source>
        <dbReference type="EMBL" id="GHP03476.1"/>
    </source>
</evidence>
<feature type="repeat" description="ANK" evidence="3">
    <location>
        <begin position="341"/>
        <end position="373"/>
    </location>
</feature>